<feature type="region of interest" description="Disordered" evidence="4">
    <location>
        <begin position="1"/>
        <end position="46"/>
    </location>
</feature>
<keyword evidence="2" id="KW-0964">Secreted</keyword>
<evidence type="ECO:0000313" key="6">
    <source>
        <dbReference type="EMBL" id="QDT11451.1"/>
    </source>
</evidence>
<dbReference type="InterPro" id="IPR015919">
    <property type="entry name" value="Cadherin-like_sf"/>
</dbReference>
<dbReference type="EMBL" id="CP036526">
    <property type="protein sequence ID" value="QDT11451.1"/>
    <property type="molecule type" value="Genomic_DNA"/>
</dbReference>
<dbReference type="OrthoDB" id="252653at2"/>
<dbReference type="SUPFAM" id="SSF82171">
    <property type="entry name" value="DPP6 N-terminal domain-like"/>
    <property type="match status" value="1"/>
</dbReference>
<dbReference type="Pfam" id="PF20009">
    <property type="entry name" value="GEVED"/>
    <property type="match status" value="1"/>
</dbReference>
<dbReference type="PANTHER" id="PTHR23303">
    <property type="entry name" value="CARBOXYPEPTIDASE REGULATORY REGION-CONTAINING"/>
    <property type="match status" value="1"/>
</dbReference>
<dbReference type="PANTHER" id="PTHR23303:SF15">
    <property type="entry name" value="COLOSSIN-A"/>
    <property type="match status" value="1"/>
</dbReference>
<evidence type="ECO:0000256" key="2">
    <source>
        <dbReference type="ARBA" id="ARBA00022525"/>
    </source>
</evidence>
<dbReference type="GO" id="GO:0000272">
    <property type="term" value="P:polysaccharide catabolic process"/>
    <property type="evidence" value="ECO:0007669"/>
    <property type="project" value="InterPro"/>
</dbReference>
<dbReference type="SUPFAM" id="SSF49313">
    <property type="entry name" value="Cadherin-like"/>
    <property type="match status" value="1"/>
</dbReference>
<dbReference type="Proteomes" id="UP000319817">
    <property type="component" value="Chromosome"/>
</dbReference>
<accession>A0A517NWE7</accession>
<reference evidence="6 7" key="1">
    <citation type="submission" date="2019-02" db="EMBL/GenBank/DDBJ databases">
        <title>Deep-cultivation of Planctomycetes and their phenomic and genomic characterization uncovers novel biology.</title>
        <authorList>
            <person name="Wiegand S."/>
            <person name="Jogler M."/>
            <person name="Boedeker C."/>
            <person name="Pinto D."/>
            <person name="Vollmers J."/>
            <person name="Rivas-Marin E."/>
            <person name="Kohn T."/>
            <person name="Peeters S.H."/>
            <person name="Heuer A."/>
            <person name="Rast P."/>
            <person name="Oberbeckmann S."/>
            <person name="Bunk B."/>
            <person name="Jeske O."/>
            <person name="Meyerdierks A."/>
            <person name="Storesund J.E."/>
            <person name="Kallscheuer N."/>
            <person name="Luecker S."/>
            <person name="Lage O.M."/>
            <person name="Pohl T."/>
            <person name="Merkel B.J."/>
            <person name="Hornburger P."/>
            <person name="Mueller R.-W."/>
            <person name="Bruemmer F."/>
            <person name="Labrenz M."/>
            <person name="Spormann A.M."/>
            <person name="Op den Camp H."/>
            <person name="Overmann J."/>
            <person name="Amann R."/>
            <person name="Jetten M.S.M."/>
            <person name="Mascher T."/>
            <person name="Medema M.H."/>
            <person name="Devos D.P."/>
            <person name="Kaster A.-K."/>
            <person name="Ovreas L."/>
            <person name="Rohde M."/>
            <person name="Galperin M.Y."/>
            <person name="Jogler C."/>
        </authorList>
    </citation>
    <scope>NUCLEOTIDE SEQUENCE [LARGE SCALE GENOMIC DNA]</scope>
    <source>
        <strain evidence="6 7">K23_9</strain>
    </source>
</reference>
<dbReference type="InterPro" id="IPR015943">
    <property type="entry name" value="WD40/YVTN_repeat-like_dom_sf"/>
</dbReference>
<dbReference type="InterPro" id="IPR011044">
    <property type="entry name" value="Quino_amine_DH_bsu"/>
</dbReference>
<evidence type="ECO:0000313" key="7">
    <source>
        <dbReference type="Proteomes" id="UP000319817"/>
    </source>
</evidence>
<keyword evidence="7" id="KW-1185">Reference proteome</keyword>
<gene>
    <name evidence="6" type="primary">sdrD_2</name>
    <name evidence="6" type="ORF">K239x_34480</name>
</gene>
<dbReference type="SUPFAM" id="SSF69304">
    <property type="entry name" value="Tricorn protease N-terminal domain"/>
    <property type="match status" value="2"/>
</dbReference>
<dbReference type="Gene3D" id="2.60.40.10">
    <property type="entry name" value="Immunoglobulins"/>
    <property type="match status" value="13"/>
</dbReference>
<dbReference type="SUPFAM" id="SSF50969">
    <property type="entry name" value="YVTN repeat-like/Quinoprotein amine dehydrogenase"/>
    <property type="match status" value="2"/>
</dbReference>
<dbReference type="GO" id="GO:0007156">
    <property type="term" value="P:homophilic cell adhesion via plasma membrane adhesion molecules"/>
    <property type="evidence" value="ECO:0007669"/>
    <property type="project" value="InterPro"/>
</dbReference>
<dbReference type="InterPro" id="IPR019405">
    <property type="entry name" value="Lactonase_7-beta_prop"/>
</dbReference>
<dbReference type="GO" id="GO:0005509">
    <property type="term" value="F:calcium ion binding"/>
    <property type="evidence" value="ECO:0007669"/>
    <property type="project" value="InterPro"/>
</dbReference>
<dbReference type="SUPFAM" id="SSF63825">
    <property type="entry name" value="YWTD domain"/>
    <property type="match status" value="4"/>
</dbReference>
<dbReference type="InterPro" id="IPR018247">
    <property type="entry name" value="EF_Hand_1_Ca_BS"/>
</dbReference>
<proteinExistence type="predicted"/>
<dbReference type="InterPro" id="IPR033764">
    <property type="entry name" value="Sdr_B"/>
</dbReference>
<dbReference type="Pfam" id="PF17210">
    <property type="entry name" value="SdrD_B"/>
    <property type="match status" value="7"/>
</dbReference>
<dbReference type="Gene3D" id="2.130.10.10">
    <property type="entry name" value="YVTN repeat-like/Quinoprotein amine dehydrogenase"/>
    <property type="match status" value="5"/>
</dbReference>
<evidence type="ECO:0000256" key="3">
    <source>
        <dbReference type="ARBA" id="ARBA00022729"/>
    </source>
</evidence>
<dbReference type="PROSITE" id="PS50268">
    <property type="entry name" value="CADHERIN_2"/>
    <property type="match status" value="1"/>
</dbReference>
<dbReference type="InterPro" id="IPR036439">
    <property type="entry name" value="Dockerin_dom_sf"/>
</dbReference>
<dbReference type="Pfam" id="PF10282">
    <property type="entry name" value="Lactonase"/>
    <property type="match status" value="4"/>
</dbReference>
<dbReference type="InterPro" id="IPR011042">
    <property type="entry name" value="6-blade_b-propeller_TolB-like"/>
</dbReference>
<sequence length="5928" mass="617628">MANGNRHFGVPLNQGDQSSKVSRRENLRPKHSERRRRDQNAQTRRRNLRCELLESRRVLAGPGPDALSIVRADANPTNDAQVAFDVTFDESVSGVDATDFAIAASGPTGATVSGVSGSGSTYQIVVSTGSGDGSVRLDLIDNDSIVNGQNKSLGGNGTTGNQDGSFTTGESYTIDKTVPTTSGATLVGTPSALDAVVDFNITFSESVGTIDASDFVLAGTASATASIQSVSGSNSSYVISVNTGSGQGDLRVDFIDDDTIVDVAGNAIDGVGNQTITGQSHSVDHVAPTIVSFVGDPTSPTNASLVDYTVTFDEPVVNVGLSDFALTASGVTGAMLSNISGSGMSYVLSVNTGTGDGSVELAVSPTATIDDTAGNPMAASSATSGVTVIDRTRPTVSSITVTPSITNAATAVFDVLFTEAVVGFDAGDLTLSTAGLSDVLITQVTGAGASYQVEISTGTGDGTIGMTIESDQGIFDLAGNERVTGAGFGPLTVDKTAPTVTSVTPVDSDPVNSSTVYFDVLFSESTNSYTSADFSIVSSGLTGTSIAWVAYQSTNVRRVAVNTGTGSGTVSIDVNSGQGVQDAAGNLLASGLTGNPAVTIDREMPSIVSMSRLDPTQSNLATVQYAVTFDEPVMNVDSADFELLATGGLSGHSITGISGTSTDYTIDVATGTGDGTLQLEVSPTASIDDLAGNSLNTSAANAEIYLIDKTAPTIVSVDRVHPTVTTGDSIQYQVTYSEPVLNIDASDFTVFTSPASSPPPPISSLVVTGNMATITVDVSSYEGGVYMYASSNDLTDAAGNSMASQVVSSQQFYVDRTPPTVSSVLLEQSVTNSLTNVSFLVTFSELVNGYHPSDVEIDQVGFPSATVSSVDYVNSTQRRVNVYTGPGQGTLSIVILANQTIRDLANQYIAVDSGNHPDYSIDNVAPQVQSITLADADPITTATFSFDVVFSEPVTGVTSSAFALSASGAVVPQIDSVTGDGDTYTVTVTNTGDTGAVQLSLIDDDSIQDALLNPLGGTGNNNGDFDSPTYGVGTTGRIAGRVIDDLDRDGFADAGETGVVGVTVYVDANDNAVWDIGEPSAVTIADDTGTVGVDESGNYLILDVDPGSDHAVRVIPPVGWLATNPATRAAGTGLLTEVQLLRDNIDGNNALEEVAGVTESPDGEFVYIAAYTDNAITAYARNSTTGQLTRIQTVLDGSGGVDGLIGAQSIAISPDGAHLYVASALDDALVMFSRDQATGLLTYLGHLKQGVGGVDGLNEATAIRESADGKHLYVAAVTSGSLAVFDRDPATGLVTFAQKLTGSTGGSFSVDLSPDQRHVYLTSGNSNAFHVYDRDLTTGLLTLSQTVTQSTPGYASLNQPWGVSVSPDGQNIYVATRLSQGVIVLDRDSATGHVSYNQFVPDPYTTSNPDPVSVLVSPDGHHVAVTYQTAGGLAIYARDQTTGALTLVESFKNNVGGFDHLFGAWDVEFSNDGESLYVVAAYDDAVYAFSRDMGDWVPTAISTSVSVGETTTLGAFGISNLVPMVDSIAYSGTGIVTGSTVDFDILFSEPVSGVDASDFLFLGSYSGATVASVNGSGDTYTLTVNLADGSQGTLSPRVSFSGGIVDNEGTPLGGDGSTVFDTIDVDRLAPTLVSSAKLDVDPTNQTSLDYQLVFSEPVTGLDVTDFAVAASGVTGAAVASVTGSDDTYVVAVSHTGGEGTIGLVFADNDSVVDDAGFPLDGVGTATNPLAAYNVQLGSIQGTVFSDLDSDGVLDAGEPGAGAMTVYIDSNNNGTFDTGELTAVTATGTGFYEFTGLVDGNYALRLQGQSPYVQTLPIADGPQLVTVAVANGIALANFGTHEVLPGNIAGNVWNDVNNNGELDAGESGLPGVTLYVDLNLNGAFDSATEPSVVSQTDDGATGGVDETGDYLFTGLAPGDYEIRIVEPQYSLSAASSSWNANQSIAISDSVNLAADNKSITKSPNGKFAVVFDHLRNNVIVYELPVSGVGPITQVQVLTNQFSDTTNKSGDLGFTPDGAFLFVLEHQTRQVKGYSQDPTTGLLTLVSSATVPLGYNYSLQVSPDGSHLYVGGINGISRLSINSNGTLSSASTTSIGARFSDLVFNDDGTRLYAVDSGNVRIRVFSRNTTTGSLSQIEEIGAPAGLSFSGNFSAELSDNGNDFYIVSWAQHTIFHYRTQADGTLQFADHVTIGDTINRTYPLDMTISEDGTRVYAAMSLSGAIMVLERDLVTGTLTPGATIGTPDPAGLGINESSSSMIIIVGPTSVLRVNSRDTSLQLGVLGNTDWLDVTVNEDQTTNLGVPVDAAPPTVTSITTSQTYISGTDTANFVLQFSEPVTGVDVTDFSLALSGVTGASITSVTDLGSGAVYGVTVDSGTGDGTLQLLLVDDDSIIDAGSNPLAGTGTGNGDAVSAVLPVERIVNRTISGTVFNDLDNDGVRDTGEDGADGSQIYIDLNGNGELDTISEPYDWYVSGGTFTFDNLTPGTYTLRVTDRLYFVESAFSTTTVELGFNDNPLVVDVPATENQSAFVGVVFEDLNANGVRDAGEPGIPGETMYWDDNNNGLFETGDTFVVTAADDSGTPEDEAGTYSLSPLWYRQYVIRVDRGSEWLATSAESASATIAHHTQTVPADFGLQANLTSISGVVFDDVDADGVQSTGENPVSGWTVFLDADNDGVLDTGETSHTTDATGAYSFDQLSLVTHYVRIVPQADFVSTSPESTLVTIATNADTATVDFATHVNATTISGSMFDDSNANGIADTGEGPLVGATVYLDANDNGRLDTGEVTTTTDAAGLYTFTDVQPGEAVVRILPPVGFEQSSPSTPTDRLFVWHGSNKLREINPTDGSTIADYWQSSYPTTSITADGLAFDGTSLWAIDNGQKKIFQIDPDAITIESQIDVSSLGPSTYSVAWNGLATVGSTIYLSGAGGEIGMVDATTGSLIGTSSLFTTNSGSPFLSGVNETTGLGASADGQSLIVATDNDSLLTFDPSTLLISDSDPTIANSQLAGVGSVGGSTYVSRFNSSLLQVHDSTGTLTGALSIGCQAVAVAGGLYQDLAARLTVGLDQQITGVQFGAAQFAGTISGVEFIDTNNSGVQDAGELPAVGVTVFADINDNGSRDGSEPFDISAADGTYSIAGVPLGSVVVRSTSTGHRPSDAYTPQDFLFGLRNQSGSIRIDRLDPANGSITNSLFTTVPYNNGAISMAFDGERLVLIDGSIDMLYQVGLDGSIISSRHLGEPYIDSSSGQTAYTSVQDYGAAVVGGTIYTVRQEFGGLTLYTYDPLSDQFAKARPITFDWGLSSMPSAYTPTTPSANFGVGVSADEQRILVATDDDRVLEIDPVTGVATFDPAPSSSNGTDYAIDSLGGETFISYGGRIEVVDSSGTTLRNMTGIPTYLGLAAGTQRDNGQSVTVLAGQTITVNHGVIETLATISGTVITDVEENGVVDPGDPVVVGATVFLDLDRNGILDGGEPSTTTDVNGDYSFEHVAAGEYSLRVLTSSGVTARALTEDRVRLFQAIRGTDDIVVIQEIDPITGDQLNQFDAPLPTATSIGLAAKGNRIYYSRSGGIDVLDAADGTLLDSIVISNGTKDGMAIIGDRAYVQDYNSNTIEVVDLVTRQIVGTLDIGDANGTGPNSFPISYSLAEAPDGVNLALVPQSGGDVFIVEPNTGVIVETLFDIYAGYGSTSAGGEYFERGWVSSGVQTTITARDSLGLIRRQIPLSYQGYVFGLGATSVPASDHIVTVFAEKSLAGTDFGLVPENATVTGTQFVDANGNDVQDAGESGLQGVTVYVDLNGNGWVDAGEPNTTSAADGTYSLANVPRGSQWIRTVASGYESSATLGTTDRLLGTTRVSDASSPTQYVLQIRELDPVSGFPIRYTNTSVPVLSAYSSAVVNDRIIVVDNLQDKIFQVALDGTLIGEAPLPSSGTSFAYAQGPAVIDGTVYVVMTGGGSSLRLERFDLETNQFYGSMPISADVSQSPSVETMPQISESVAESPDGKSIVLFSHVDDRAFIVDPLTARVTEVVNLVDSFGGVWSAATLGGELYIRGSGSSSNLRVYDASYSLVRTAGNPATGGMAGVTENMVGVVVDASSSVSAIDMGQQAIHTNVSGIVSYDTNVNGLVDPGEETVGATVYLDANRNGVLDTGELTTTTLADGSYSFTQLAPGDYSVAVVRSTTDRVVTSESETALYALEVSGGVSMIRKHDPITGQTLRQFSPPGTSTDSAGLAVDDYGLYYSTFEGVWVLNYDTGDVKDFFDLPSASSDGLAVVAGRLFVLQSDTDLILSIDPRTGTLLDTFDINAINNTSYNLAGNLGESTDGENLIARLPSGGGLVINPDTGVIENWYAYNYGSWAIAGADGELYRSNGGTTIRVESESEQQIRLVPVGYEPRAIAAAVIPAAGYDLRAADKIHFPGRDFQLAPADQFPTTTISGTVWSDDNRDGQRDASEAGIAGATVYVDLNQNGFLDAGDLTEITVADDLATAGIDEAGNYAFTGLTPGYYDVRQVLLPSSIGTSPYNPVLTYDARYDTDASIPTQFEPHPLDDLRVSATGRYVAYSTTRQMVPSDTNTTRDVYLLDRVTDQHELISVNTAGVAANNNSLEPDVSSNGRYVVFRTWATNLDAGDTDNFLDVYVRDRVLGTTTLLTKGGNGGPGNGNSRDAIITPDGRFVVLTSWGDQLVPGDTNGWADTFLFDLQSNSVTRVSTTDSGMQLTDASSWGADITPDGQYVVFETVSSQLAGGFTTANDTNGVSDLFVKNMTTGQVEVVSASATGTLGNSVSSKRSISDDGRWVAFESSASNLTLDPHAGPGAAFYVYLKDMQTGDIKRISNTAVTGSYEGNSRRPEISGDGRFVVFESDGQLVAADTNSSVDIYLYDRITDKLTLVSQGDNGVLSRNASNNAVISADGSTIAFTTISSNILGTNNVGGIVTVDVDRLLGAHTVQLSNITPSIGNDFGQIAVTSSFAGTLWQDDNGDGVIDAGETRLPGRTIFIDTNEDGVFTAGEPSQVTLADDPATPTINEAGTYEFAGLADGQYTVLQVLPANWTQTSPLQSAGLELLADTEYIHGVNNTTQPIYDSASSDYGRFIAFSTNKSMLPIDTNSGSDLYVLDRDTGLLDLVSQSSSGVLANGVNRNVSISGDGRYVAFRSFASNLSAADNNGTWDIYVRDRLLGTTTLVSAHDSGQGQSLQVGNSYSYNPQISQDGSVVTFWSNSNNLIAGDVNGQFDVFLKDLQTGTVEIISVDSSGNQATGGDSHASLPSNDGQLVGFWSGASNLVPGDTNNVRDVFLRDRQKGVTERVSVSETGEQANGATNLFSMSDDGRYFALMSSATNLTSDAGLSGNRQIYLKDRLTGSVTLVSRGDGTLPNGVSLYPSISSDGRWISYQSSATNIVPGDTNGADDVFLYDTINGTTTMLSENVGGVASDGPSDWPRMSRDGSTITFNSAASDLVDQPPSSGGLYAYSTPSSVPGSLEIDLGIEQTLVGQNLGSQVMVDRSDAPLTFGTPTHALGSDVRLGSEASFDLIAGQPSSDNDGVVTTSGIVAGFDATFDVTSSTAGTLAAWIDFNGDGDFDPEERSQFSIGTVDQVTTDSITIAIPTSAISGNQWARFRFSTDSASVQSPTGPAVDGEVEDYSFVIAAPVAPSSIDLSSSSINENTDTSAADLLFAQLSAVDQDPGDSHSFQLVAGTGDTDNSRFVIVGNELKLRQGEVIDYENQSTYLVRIRATDSVGLEVEQEISLNVNNLVEISKSDITIGDGSSQRSRIDSVTIQFDTDVILQPGAITVYQRGSSGGEVGTVISPIDGTAAGTFTLTFNGAFTQFGSLADGNYEIRVDASKVVSIDGFFLDTNQDGIQDSSTGDNFTFGDTANDNFFRHYGDTNGDRSVGIPDYGKFRLAFGKSLGDAGFDPSLDYNNDGAIGIPDYGQFRIRFGKSVSFE</sequence>
<dbReference type="InterPro" id="IPR002126">
    <property type="entry name" value="Cadherin-like_dom"/>
</dbReference>
<evidence type="ECO:0000256" key="1">
    <source>
        <dbReference type="ARBA" id="ARBA00004613"/>
    </source>
</evidence>
<dbReference type="SMART" id="SM00710">
    <property type="entry name" value="PbH1"/>
    <property type="match status" value="6"/>
</dbReference>
<dbReference type="SUPFAM" id="SSF117074">
    <property type="entry name" value="Hypothetical protein PA1324"/>
    <property type="match status" value="10"/>
</dbReference>
<evidence type="ECO:0000259" key="5">
    <source>
        <dbReference type="PROSITE" id="PS50268"/>
    </source>
</evidence>
<dbReference type="InterPro" id="IPR045474">
    <property type="entry name" value="GEVED"/>
</dbReference>
<feature type="compositionally biased region" description="Basic and acidic residues" evidence="4">
    <location>
        <begin position="22"/>
        <end position="39"/>
    </location>
</feature>
<name>A0A517NWE7_9BACT</name>
<dbReference type="SUPFAM" id="SSF63829">
    <property type="entry name" value="Calcium-dependent phosphotriesterase"/>
    <property type="match status" value="1"/>
</dbReference>
<dbReference type="InterPro" id="IPR006626">
    <property type="entry name" value="PbH1"/>
</dbReference>
<protein>
    <submittedName>
        <fullName evidence="6">Serine-aspartate repeat-containing protein D</fullName>
    </submittedName>
</protein>
<dbReference type="PROSITE" id="PS00018">
    <property type="entry name" value="EF_HAND_1"/>
    <property type="match status" value="4"/>
</dbReference>
<evidence type="ECO:0000256" key="4">
    <source>
        <dbReference type="SAM" id="MobiDB-lite"/>
    </source>
</evidence>
<dbReference type="GO" id="GO:0016020">
    <property type="term" value="C:membrane"/>
    <property type="evidence" value="ECO:0007669"/>
    <property type="project" value="InterPro"/>
</dbReference>
<dbReference type="InterPro" id="IPR051417">
    <property type="entry name" value="SDr/BOS_complex"/>
</dbReference>
<dbReference type="Gene3D" id="2.60.40.60">
    <property type="entry name" value="Cadherins"/>
    <property type="match status" value="1"/>
</dbReference>
<dbReference type="CDD" id="cd11304">
    <property type="entry name" value="Cadherin_repeat"/>
    <property type="match status" value="1"/>
</dbReference>
<dbReference type="Gene3D" id="1.10.1330.10">
    <property type="entry name" value="Dockerin domain"/>
    <property type="match status" value="1"/>
</dbReference>
<keyword evidence="3" id="KW-0732">Signal</keyword>
<dbReference type="GO" id="GO:0005576">
    <property type="term" value="C:extracellular region"/>
    <property type="evidence" value="ECO:0007669"/>
    <property type="project" value="UniProtKB-SubCell"/>
</dbReference>
<dbReference type="InterPro" id="IPR013783">
    <property type="entry name" value="Ig-like_fold"/>
</dbReference>
<dbReference type="SUPFAM" id="SSF75011">
    <property type="entry name" value="3-carboxy-cis,cis-mucoante lactonizing enzyme"/>
    <property type="match status" value="1"/>
</dbReference>
<comment type="subcellular location">
    <subcellularLocation>
        <location evidence="1">Secreted</location>
    </subcellularLocation>
</comment>
<dbReference type="Gene3D" id="2.120.10.30">
    <property type="entry name" value="TolB, C-terminal domain"/>
    <property type="match status" value="2"/>
</dbReference>
<organism evidence="6 7">
    <name type="scientific">Stieleria marina</name>
    <dbReference type="NCBI Taxonomy" id="1930275"/>
    <lineage>
        <taxon>Bacteria</taxon>
        <taxon>Pseudomonadati</taxon>
        <taxon>Planctomycetota</taxon>
        <taxon>Planctomycetia</taxon>
        <taxon>Pirellulales</taxon>
        <taxon>Pirellulaceae</taxon>
        <taxon>Stieleria</taxon>
    </lineage>
</organism>
<feature type="domain" description="Cadherin" evidence="5">
    <location>
        <begin position="5637"/>
        <end position="5763"/>
    </location>
</feature>